<dbReference type="Proteomes" id="UP000215902">
    <property type="component" value="Unassembled WGS sequence"/>
</dbReference>
<dbReference type="EMBL" id="NIVC01000236">
    <property type="protein sequence ID" value="PAA87368.1"/>
    <property type="molecule type" value="Genomic_DNA"/>
</dbReference>
<dbReference type="GO" id="GO:0046464">
    <property type="term" value="P:acylglycerol catabolic process"/>
    <property type="evidence" value="ECO:0007669"/>
    <property type="project" value="TreeGrafter"/>
</dbReference>
<proteinExistence type="predicted"/>
<dbReference type="InterPro" id="IPR050266">
    <property type="entry name" value="AB_hydrolase_sf"/>
</dbReference>
<sequence length="363" mass="40038">SACARWLGTVLIAAVALSLGLLLNVPEPPERPSANLANLSPALQQWHAGGRILEVLPGYRVFTLTADRPNWSGDPNGAEARQLCLIHGFPSSSFDYRKALPRLLAGFHRVVMFDHVGFGFSGQLPANYSYSIQDHADVTLAVWKALGVRRCHAVAHDMGDSVLAELLTRHSRGLLPDRFQHGFFQSVTFTNGGMIIGLASLRLSQRILRLPLLGPALAWLSASGLQPPGFVNQQLRSIWGPGADEAQRNADITDLLDLNREFGAAWNLHRSIRYLDDRFLFEQRWLDSLGSLRLPCRLLWGDSDAVSPQAIPRTLHSRYLPQCRLHFLTGVGHFLMMEAPISWADFLISVAKETEEGGGGAKV</sequence>
<dbReference type="AlphaFoldDB" id="A0A267GMY0"/>
<evidence type="ECO:0000313" key="4">
    <source>
        <dbReference type="Proteomes" id="UP000215902"/>
    </source>
</evidence>
<evidence type="ECO:0000256" key="1">
    <source>
        <dbReference type="SAM" id="SignalP"/>
    </source>
</evidence>
<dbReference type="GO" id="GO:0047372">
    <property type="term" value="F:monoacylglycerol lipase activity"/>
    <property type="evidence" value="ECO:0007669"/>
    <property type="project" value="TreeGrafter"/>
</dbReference>
<gene>
    <name evidence="3" type="ORF">BOX15_Mlig022885g1</name>
</gene>
<feature type="chain" id="PRO_5012062975" description="AB hydrolase-1 domain-containing protein" evidence="1">
    <location>
        <begin position="19"/>
        <end position="363"/>
    </location>
</feature>
<keyword evidence="4" id="KW-1185">Reference proteome</keyword>
<name>A0A267GMY0_9PLAT</name>
<reference evidence="3 4" key="1">
    <citation type="submission" date="2017-06" db="EMBL/GenBank/DDBJ databases">
        <title>A platform for efficient transgenesis in Macrostomum lignano, a flatworm model organism for stem cell research.</title>
        <authorList>
            <person name="Berezikov E."/>
        </authorList>
    </citation>
    <scope>NUCLEOTIDE SEQUENCE [LARGE SCALE GENOMIC DNA]</scope>
    <source>
        <strain evidence="3">DV1</strain>
        <tissue evidence="3">Whole organism</tissue>
    </source>
</reference>
<dbReference type="InterPro" id="IPR000639">
    <property type="entry name" value="Epox_hydrolase-like"/>
</dbReference>
<protein>
    <recommendedName>
        <fullName evidence="2">AB hydrolase-1 domain-containing protein</fullName>
    </recommendedName>
</protein>
<feature type="domain" description="AB hydrolase-1" evidence="2">
    <location>
        <begin position="85"/>
        <end position="340"/>
    </location>
</feature>
<dbReference type="Gene3D" id="3.40.50.1820">
    <property type="entry name" value="alpha/beta hydrolase"/>
    <property type="match status" value="1"/>
</dbReference>
<keyword evidence="1" id="KW-0732">Signal</keyword>
<feature type="non-terminal residue" evidence="3">
    <location>
        <position position="1"/>
    </location>
</feature>
<dbReference type="PANTHER" id="PTHR43798:SF33">
    <property type="entry name" value="HYDROLASE, PUTATIVE (AFU_ORTHOLOGUE AFUA_2G14860)-RELATED"/>
    <property type="match status" value="1"/>
</dbReference>
<dbReference type="GO" id="GO:0016020">
    <property type="term" value="C:membrane"/>
    <property type="evidence" value="ECO:0007669"/>
    <property type="project" value="TreeGrafter"/>
</dbReference>
<accession>A0A267GMY0</accession>
<evidence type="ECO:0000259" key="2">
    <source>
        <dbReference type="Pfam" id="PF12697"/>
    </source>
</evidence>
<dbReference type="SUPFAM" id="SSF53474">
    <property type="entry name" value="alpha/beta-Hydrolases"/>
    <property type="match status" value="1"/>
</dbReference>
<evidence type="ECO:0000313" key="3">
    <source>
        <dbReference type="EMBL" id="PAA87368.1"/>
    </source>
</evidence>
<comment type="caution">
    <text evidence="3">The sequence shown here is derived from an EMBL/GenBank/DDBJ whole genome shotgun (WGS) entry which is preliminary data.</text>
</comment>
<dbReference type="InterPro" id="IPR000073">
    <property type="entry name" value="AB_hydrolase_1"/>
</dbReference>
<dbReference type="STRING" id="282301.A0A267GMY0"/>
<dbReference type="PRINTS" id="PR00412">
    <property type="entry name" value="EPOXHYDRLASE"/>
</dbReference>
<organism evidence="3 4">
    <name type="scientific">Macrostomum lignano</name>
    <dbReference type="NCBI Taxonomy" id="282301"/>
    <lineage>
        <taxon>Eukaryota</taxon>
        <taxon>Metazoa</taxon>
        <taxon>Spiralia</taxon>
        <taxon>Lophotrochozoa</taxon>
        <taxon>Platyhelminthes</taxon>
        <taxon>Rhabditophora</taxon>
        <taxon>Macrostomorpha</taxon>
        <taxon>Macrostomida</taxon>
        <taxon>Macrostomidae</taxon>
        <taxon>Macrostomum</taxon>
    </lineage>
</organism>
<dbReference type="Pfam" id="PF12697">
    <property type="entry name" value="Abhydrolase_6"/>
    <property type="match status" value="1"/>
</dbReference>
<dbReference type="OrthoDB" id="7130006at2759"/>
<dbReference type="PANTHER" id="PTHR43798">
    <property type="entry name" value="MONOACYLGLYCEROL LIPASE"/>
    <property type="match status" value="1"/>
</dbReference>
<feature type="signal peptide" evidence="1">
    <location>
        <begin position="1"/>
        <end position="18"/>
    </location>
</feature>
<dbReference type="InterPro" id="IPR029058">
    <property type="entry name" value="AB_hydrolase_fold"/>
</dbReference>